<name>A0A3M0GI55_9ACTN</name>
<sequence>MARLRRTSPQMKGWTRRRAGRGFSYRDAEGLALAKDEVARVKALAIPPAWNDVWICPAPNGHLQAVGTDAAGRRQYLYHPQWRTRRDRSKFQRVTEAAHNLPQARRRIEEDLAVDGMGLDRACATAVRLLDIGYFRIGNDAYTDANGSFGLTTLERQHVRRRGDSVVFSFIGKSGISHTITVDDGPAVEALEVMRSRRTHDSHRLLAHKEEGGWSDLSSSDVNAYLAGIFGGGFTAKDFRTWHATVIAAEVLALDDEPGDTKVSRKRAIKQAVMEVSSYLGNTPTIARSSYIDPRVIDSYENGHTIRETARGVYRSPQARQRTLEQAVLELLSG</sequence>
<protein>
    <recommendedName>
        <fullName evidence="3">DNA topoisomerase</fullName>
        <ecNumber evidence="3">5.6.2.1</ecNumber>
    </recommendedName>
</protein>
<dbReference type="SUPFAM" id="SSF56349">
    <property type="entry name" value="DNA breaking-rejoining enzymes"/>
    <property type="match status" value="1"/>
</dbReference>
<evidence type="ECO:0000259" key="8">
    <source>
        <dbReference type="Pfam" id="PF21338"/>
    </source>
</evidence>
<dbReference type="Gene3D" id="1.10.132.120">
    <property type="match status" value="1"/>
</dbReference>
<dbReference type="AlphaFoldDB" id="A0A3M0GI55"/>
<feature type="domain" description="DNA topoisomerase I catalytic core eukaryotic-type" evidence="7">
    <location>
        <begin position="81"/>
        <end position="289"/>
    </location>
</feature>
<comment type="caution">
    <text evidence="9">The sequence shown here is derived from an EMBL/GenBank/DDBJ whole genome shotgun (WGS) entry which is preliminary data.</text>
</comment>
<evidence type="ECO:0000256" key="1">
    <source>
        <dbReference type="ARBA" id="ARBA00000213"/>
    </source>
</evidence>
<dbReference type="SUPFAM" id="SSF55869">
    <property type="entry name" value="DNA topoisomerase I domain"/>
    <property type="match status" value="1"/>
</dbReference>
<dbReference type="InterPro" id="IPR001631">
    <property type="entry name" value="TopoI"/>
</dbReference>
<dbReference type="Proteomes" id="UP000275256">
    <property type="component" value="Unassembled WGS sequence"/>
</dbReference>
<evidence type="ECO:0000256" key="4">
    <source>
        <dbReference type="ARBA" id="ARBA00023029"/>
    </source>
</evidence>
<evidence type="ECO:0000259" key="7">
    <source>
        <dbReference type="Pfam" id="PF01028"/>
    </source>
</evidence>
<evidence type="ECO:0000313" key="10">
    <source>
        <dbReference type="Proteomes" id="UP000275256"/>
    </source>
</evidence>
<keyword evidence="4" id="KW-0799">Topoisomerase</keyword>
<feature type="domain" description="DNA topoisomerase IB N-terminal" evidence="8">
    <location>
        <begin position="22"/>
        <end position="69"/>
    </location>
</feature>
<gene>
    <name evidence="9" type="ORF">EAX62_01015</name>
</gene>
<evidence type="ECO:0000256" key="3">
    <source>
        <dbReference type="ARBA" id="ARBA00012891"/>
    </source>
</evidence>
<dbReference type="Pfam" id="PF01028">
    <property type="entry name" value="Topoisom_I"/>
    <property type="match status" value="1"/>
</dbReference>
<keyword evidence="10" id="KW-1185">Reference proteome</keyword>
<dbReference type="Gene3D" id="3.30.66.10">
    <property type="entry name" value="DNA topoisomerase I domain"/>
    <property type="match status" value="1"/>
</dbReference>
<accession>A0A3M0GI55</accession>
<dbReference type="Gene3D" id="3.90.15.10">
    <property type="entry name" value="Topoisomerase I, Chain A, domain 3"/>
    <property type="match status" value="1"/>
</dbReference>
<evidence type="ECO:0000313" key="9">
    <source>
        <dbReference type="EMBL" id="RMB61283.1"/>
    </source>
</evidence>
<dbReference type="InterPro" id="IPR035447">
    <property type="entry name" value="DNA_topo_I_N_sf"/>
</dbReference>
<keyword evidence="5" id="KW-0238">DNA-binding</keyword>
<dbReference type="PROSITE" id="PS52038">
    <property type="entry name" value="TOPO_IB_2"/>
    <property type="match status" value="1"/>
</dbReference>
<evidence type="ECO:0000256" key="6">
    <source>
        <dbReference type="ARBA" id="ARBA00023235"/>
    </source>
</evidence>
<dbReference type="InterPro" id="IPR011010">
    <property type="entry name" value="DNA_brk_join_enz"/>
</dbReference>
<reference evidence="9 10" key="1">
    <citation type="submission" date="2018-10" db="EMBL/GenBank/DDBJ databases">
        <title>Tessaracoccus antarcticuss sp. nov., isolated from sediment.</title>
        <authorList>
            <person name="Zhou L.Y."/>
            <person name="Du Z.J."/>
        </authorList>
    </citation>
    <scope>NUCLEOTIDE SEQUENCE [LARGE SCALE GENOMIC DNA]</scope>
    <source>
        <strain evidence="9 10">JDX10</strain>
    </source>
</reference>
<dbReference type="Pfam" id="PF21338">
    <property type="entry name" value="Top1B_N_bact"/>
    <property type="match status" value="1"/>
</dbReference>
<evidence type="ECO:0000256" key="5">
    <source>
        <dbReference type="ARBA" id="ARBA00023125"/>
    </source>
</evidence>
<comment type="catalytic activity">
    <reaction evidence="1">
        <text>ATP-independent breakage of single-stranded DNA, followed by passage and rejoining.</text>
        <dbReference type="EC" id="5.6.2.1"/>
    </reaction>
</comment>
<dbReference type="PRINTS" id="PR00416">
    <property type="entry name" value="EUTPISMRASEI"/>
</dbReference>
<proteinExistence type="inferred from homology"/>
<keyword evidence="6 9" id="KW-0413">Isomerase</keyword>
<dbReference type="RefSeq" id="WP_121899830.1">
    <property type="nucleotide sequence ID" value="NZ_REFW01000001.1"/>
</dbReference>
<dbReference type="InterPro" id="IPR049331">
    <property type="entry name" value="Top1B_N_bact"/>
</dbReference>
<dbReference type="EMBL" id="REFW01000001">
    <property type="protein sequence ID" value="RMB61283.1"/>
    <property type="molecule type" value="Genomic_DNA"/>
</dbReference>
<evidence type="ECO:0000256" key="2">
    <source>
        <dbReference type="ARBA" id="ARBA00006645"/>
    </source>
</evidence>
<dbReference type="OrthoDB" id="9778962at2"/>
<comment type="similarity">
    <text evidence="2">Belongs to the type IB topoisomerase family.</text>
</comment>
<dbReference type="InterPro" id="IPR014711">
    <property type="entry name" value="TopoI_cat_a-hlx-sub_euk"/>
</dbReference>
<dbReference type="GO" id="GO:0003677">
    <property type="term" value="F:DNA binding"/>
    <property type="evidence" value="ECO:0007669"/>
    <property type="project" value="UniProtKB-KW"/>
</dbReference>
<dbReference type="EC" id="5.6.2.1" evidence="3"/>
<organism evidence="9 10">
    <name type="scientific">Tessaracoccus antarcticus</name>
    <dbReference type="NCBI Taxonomy" id="2479848"/>
    <lineage>
        <taxon>Bacteria</taxon>
        <taxon>Bacillati</taxon>
        <taxon>Actinomycetota</taxon>
        <taxon>Actinomycetes</taxon>
        <taxon>Propionibacteriales</taxon>
        <taxon>Propionibacteriaceae</taxon>
        <taxon>Tessaracoccus</taxon>
    </lineage>
</organism>
<dbReference type="GO" id="GO:0006265">
    <property type="term" value="P:DNA topological change"/>
    <property type="evidence" value="ECO:0007669"/>
    <property type="project" value="InterPro"/>
</dbReference>
<dbReference type="InterPro" id="IPR013500">
    <property type="entry name" value="TopoI_cat_euk"/>
</dbReference>
<dbReference type="GO" id="GO:0003917">
    <property type="term" value="F:DNA topoisomerase type I (single strand cut, ATP-independent) activity"/>
    <property type="evidence" value="ECO:0007669"/>
    <property type="project" value="UniProtKB-EC"/>
</dbReference>